<feature type="transmembrane region" description="Helical" evidence="1">
    <location>
        <begin position="41"/>
        <end position="61"/>
    </location>
</feature>
<keyword evidence="3" id="KW-1185">Reference proteome</keyword>
<evidence type="ECO:0000313" key="2">
    <source>
        <dbReference type="EMBL" id="SDP60495.1"/>
    </source>
</evidence>
<gene>
    <name evidence="2" type="ORF">SAMN04488529_10916</name>
</gene>
<protein>
    <submittedName>
        <fullName evidence="2">Uncharacterized protein</fullName>
    </submittedName>
</protein>
<dbReference type="EMBL" id="FNJM01000009">
    <property type="protein sequence ID" value="SDP60495.1"/>
    <property type="molecule type" value="Genomic_DNA"/>
</dbReference>
<keyword evidence="1" id="KW-1133">Transmembrane helix</keyword>
<keyword evidence="1" id="KW-0472">Membrane</keyword>
<evidence type="ECO:0000256" key="1">
    <source>
        <dbReference type="SAM" id="Phobius"/>
    </source>
</evidence>
<dbReference type="Proteomes" id="UP000198597">
    <property type="component" value="Unassembled WGS sequence"/>
</dbReference>
<proteinExistence type="predicted"/>
<reference evidence="2 3" key="1">
    <citation type="submission" date="2016-10" db="EMBL/GenBank/DDBJ databases">
        <authorList>
            <person name="de Groot N.N."/>
        </authorList>
    </citation>
    <scope>NUCLEOTIDE SEQUENCE [LARGE SCALE GENOMIC DNA]</scope>
    <source>
        <strain evidence="2 3">DSM 12272</strain>
    </source>
</reference>
<accession>A0A1H0U3C1</accession>
<name>A0A1H0U3C1_9CLOT</name>
<evidence type="ECO:0000313" key="3">
    <source>
        <dbReference type="Proteomes" id="UP000198597"/>
    </source>
</evidence>
<keyword evidence="1" id="KW-0812">Transmembrane</keyword>
<organism evidence="2 3">
    <name type="scientific">Clostridium gasigenes</name>
    <dbReference type="NCBI Taxonomy" id="94869"/>
    <lineage>
        <taxon>Bacteria</taxon>
        <taxon>Bacillati</taxon>
        <taxon>Bacillota</taxon>
        <taxon>Clostridia</taxon>
        <taxon>Eubacteriales</taxon>
        <taxon>Clostridiaceae</taxon>
        <taxon>Clostridium</taxon>
    </lineage>
</organism>
<dbReference type="AlphaFoldDB" id="A0A1H0U3C1"/>
<sequence length="220" mass="24733">MIGSMGSKKIRNKELKEVKKLELDKINKDASEKISKRKGTALLNMIALLSAIIVIYMGNFMNKTVAAEPNLKDSTNLIQKELKLEESEAISSIFAGDAPYVLYKQNNQLGLVKGNPAKFLKSRFYLDTDLKFIPNGKAVSTVTHRYEDKSQDRVILYGDLTATKAKYAEVTYNGKIEKLEFEASTPFMQLVEFDAVDNQTPTVKIFDTDNKDITSELMNS</sequence>